<dbReference type="Proteomes" id="UP000217889">
    <property type="component" value="Chromosome"/>
</dbReference>
<feature type="transmembrane region" description="Helical" evidence="5">
    <location>
        <begin position="306"/>
        <end position="332"/>
    </location>
</feature>
<feature type="transmembrane region" description="Helical" evidence="5">
    <location>
        <begin position="15"/>
        <end position="36"/>
    </location>
</feature>
<keyword evidence="2 5" id="KW-0812">Transmembrane</keyword>
<feature type="transmembrane region" description="Helical" evidence="5">
    <location>
        <begin position="139"/>
        <end position="160"/>
    </location>
</feature>
<evidence type="ECO:0000256" key="4">
    <source>
        <dbReference type="ARBA" id="ARBA00023136"/>
    </source>
</evidence>
<dbReference type="GO" id="GO:0005886">
    <property type="term" value="C:plasma membrane"/>
    <property type="evidence" value="ECO:0007669"/>
    <property type="project" value="UniProtKB-SubCell"/>
</dbReference>
<accession>A0A291H0M0</accession>
<proteinExistence type="predicted"/>
<evidence type="ECO:0000313" key="8">
    <source>
        <dbReference type="Proteomes" id="UP000217889"/>
    </source>
</evidence>
<feature type="transmembrane region" description="Helical" evidence="5">
    <location>
        <begin position="48"/>
        <end position="68"/>
    </location>
</feature>
<evidence type="ECO:0000256" key="2">
    <source>
        <dbReference type="ARBA" id="ARBA00022692"/>
    </source>
</evidence>
<protein>
    <submittedName>
        <fullName evidence="7">MFS transporter</fullName>
    </submittedName>
</protein>
<feature type="transmembrane region" description="Helical" evidence="5">
    <location>
        <begin position="220"/>
        <end position="240"/>
    </location>
</feature>
<keyword evidence="3 5" id="KW-1133">Transmembrane helix</keyword>
<evidence type="ECO:0000256" key="5">
    <source>
        <dbReference type="SAM" id="Phobius"/>
    </source>
</evidence>
<dbReference type="EMBL" id="CP023564">
    <property type="protein sequence ID" value="ATG55904.1"/>
    <property type="molecule type" value="Genomic_DNA"/>
</dbReference>
<dbReference type="GO" id="GO:0022857">
    <property type="term" value="F:transmembrane transporter activity"/>
    <property type="evidence" value="ECO:0007669"/>
    <property type="project" value="InterPro"/>
</dbReference>
<sequence length="409" mass="41864">MRRRSDPARRLPRSLIPLMAHAVITQGTIFVVRPTISYRALEIGLDSTLIGVLAGAFTLVPLLIAIPLGTLSDRVGERRLMLAGPLGMVLAIALIAGIGHGVWVLAAASVLLGASHLAAAIGQQAMVGALVPRSRLSAAFAYYSLTGAIGQTFAPGLIALFGAGRTIPDTQAIFLVVLALSACAIPIVLLLPRRSTSREEGAPSRLAVGQLLRLKGLPSAIAISGIVLAAIDVFTVYLPVLGLERGYTAGTVSLLLVIRAATSMASRILLEPMQLAFGPNRLLLGTVLLAVAAMAAVPLVDLVLVLALLMVPLGLGLGLAQPITMAWVAAIAPPGLRGSMMSLRLTGNRLAQTAMPAIAGSVAGTMGSSGVLWVLTLSLGVSAVAARRVDVNVGEDKPPGGTPPAPPAA</sequence>
<evidence type="ECO:0000256" key="1">
    <source>
        <dbReference type="ARBA" id="ARBA00004651"/>
    </source>
</evidence>
<feature type="transmembrane region" description="Helical" evidence="5">
    <location>
        <begin position="282"/>
        <end position="300"/>
    </location>
</feature>
<dbReference type="KEGG" id="bgg:CFK41_14780"/>
<dbReference type="InterPro" id="IPR052528">
    <property type="entry name" value="Sugar_transport-like"/>
</dbReference>
<keyword evidence="8" id="KW-1185">Reference proteome</keyword>
<dbReference type="RefSeq" id="WP_096800364.1">
    <property type="nucleotide sequence ID" value="NZ_CP023564.1"/>
</dbReference>
<evidence type="ECO:0000313" key="7">
    <source>
        <dbReference type="EMBL" id="ATG55904.1"/>
    </source>
</evidence>
<dbReference type="OrthoDB" id="4612864at2"/>
<name>A0A291H0M0_9MICO</name>
<dbReference type="AlphaFoldDB" id="A0A291H0M0"/>
<feature type="transmembrane region" description="Helical" evidence="5">
    <location>
        <begin position="246"/>
        <end position="270"/>
    </location>
</feature>
<dbReference type="Gene3D" id="1.20.1250.20">
    <property type="entry name" value="MFS general substrate transporter like domains"/>
    <property type="match status" value="1"/>
</dbReference>
<gene>
    <name evidence="7" type="ORF">CFK41_14780</name>
</gene>
<feature type="domain" description="Major facilitator superfamily (MFS) profile" evidence="6">
    <location>
        <begin position="14"/>
        <end position="397"/>
    </location>
</feature>
<evidence type="ECO:0000256" key="3">
    <source>
        <dbReference type="ARBA" id="ARBA00022989"/>
    </source>
</evidence>
<comment type="subcellular location">
    <subcellularLocation>
        <location evidence="1">Cell membrane</location>
        <topology evidence="1">Multi-pass membrane protein</topology>
    </subcellularLocation>
</comment>
<keyword evidence="4 5" id="KW-0472">Membrane</keyword>
<dbReference type="InterPro" id="IPR020846">
    <property type="entry name" value="MFS_dom"/>
</dbReference>
<evidence type="ECO:0000259" key="6">
    <source>
        <dbReference type="PROSITE" id="PS50850"/>
    </source>
</evidence>
<dbReference type="PANTHER" id="PTHR23526:SF4">
    <property type="entry name" value="INTEGRAL MEMBRANE TRANSPORT PROTEIN"/>
    <property type="match status" value="1"/>
</dbReference>
<organism evidence="7 8">
    <name type="scientific">Brachybacterium ginsengisoli</name>
    <dbReference type="NCBI Taxonomy" id="1331682"/>
    <lineage>
        <taxon>Bacteria</taxon>
        <taxon>Bacillati</taxon>
        <taxon>Actinomycetota</taxon>
        <taxon>Actinomycetes</taxon>
        <taxon>Micrococcales</taxon>
        <taxon>Dermabacteraceae</taxon>
        <taxon>Brachybacterium</taxon>
    </lineage>
</organism>
<feature type="transmembrane region" description="Helical" evidence="5">
    <location>
        <begin position="172"/>
        <end position="191"/>
    </location>
</feature>
<dbReference type="InterPro" id="IPR036259">
    <property type="entry name" value="MFS_trans_sf"/>
</dbReference>
<dbReference type="SUPFAM" id="SSF103473">
    <property type="entry name" value="MFS general substrate transporter"/>
    <property type="match status" value="1"/>
</dbReference>
<dbReference type="InterPro" id="IPR011701">
    <property type="entry name" value="MFS"/>
</dbReference>
<feature type="transmembrane region" description="Helical" evidence="5">
    <location>
        <begin position="104"/>
        <end position="127"/>
    </location>
</feature>
<reference evidence="7 8" key="1">
    <citation type="journal article" date="2014" name="Int. J. Syst. Evol. Microbiol.">
        <title>Brachybacterium ginsengisoli sp. nov., isolated from soil of a ginseng field.</title>
        <authorList>
            <person name="Hoang V.A."/>
            <person name="Kim Y.J."/>
            <person name="Nguyen N.L."/>
            <person name="Yang D.C."/>
        </authorList>
    </citation>
    <scope>NUCLEOTIDE SEQUENCE [LARGE SCALE GENOMIC DNA]</scope>
    <source>
        <strain evidence="7 8">DCY80</strain>
    </source>
</reference>
<dbReference type="Pfam" id="PF07690">
    <property type="entry name" value="MFS_1"/>
    <property type="match status" value="1"/>
</dbReference>
<dbReference type="PROSITE" id="PS50850">
    <property type="entry name" value="MFS"/>
    <property type="match status" value="1"/>
</dbReference>
<dbReference type="PANTHER" id="PTHR23526">
    <property type="entry name" value="INTEGRAL MEMBRANE TRANSPORT PROTEIN-RELATED"/>
    <property type="match status" value="1"/>
</dbReference>
<feature type="transmembrane region" description="Helical" evidence="5">
    <location>
        <begin position="353"/>
        <end position="375"/>
    </location>
</feature>
<feature type="transmembrane region" description="Helical" evidence="5">
    <location>
        <begin position="80"/>
        <end position="98"/>
    </location>
</feature>